<gene>
    <name evidence="1" type="ORF">DPV95_04250</name>
</gene>
<dbReference type="RefSeq" id="WP_111406698.1">
    <property type="nucleotide sequence ID" value="NZ_QEPT01000002.1"/>
</dbReference>
<reference evidence="1 2" key="1">
    <citation type="submission" date="2018-05" db="EMBL/GenBank/DDBJ databases">
        <title>Draft Genome Sequences for a Diverse set of 7 Haemophilus Species.</title>
        <authorList>
            <person name="Nichols M."/>
            <person name="Topaz N."/>
            <person name="Wang X."/>
            <person name="Wang X."/>
            <person name="Boxrud D."/>
        </authorList>
    </citation>
    <scope>NUCLEOTIDE SEQUENCE [LARGE SCALE GENOMIC DNA]</scope>
    <source>
        <strain evidence="1 2">C2006002596</strain>
    </source>
</reference>
<accession>A0AAQ0H167</accession>
<proteinExistence type="predicted"/>
<protein>
    <submittedName>
        <fullName evidence="1">Uncharacterized protein</fullName>
    </submittedName>
</protein>
<sequence length="67" mass="7716">MTKRIIKKVHCGRVEYNKKPHFSYRLIEWEGKAVEVRQAQDFLAVYTLKGNLICHASRLITNTGALA</sequence>
<organism evidence="1 2">
    <name type="scientific">Haemophilus parainfluenzae</name>
    <dbReference type="NCBI Taxonomy" id="729"/>
    <lineage>
        <taxon>Bacteria</taxon>
        <taxon>Pseudomonadati</taxon>
        <taxon>Pseudomonadota</taxon>
        <taxon>Gammaproteobacteria</taxon>
        <taxon>Pasteurellales</taxon>
        <taxon>Pasteurellaceae</taxon>
        <taxon>Haemophilus</taxon>
    </lineage>
</organism>
<evidence type="ECO:0000313" key="2">
    <source>
        <dbReference type="Proteomes" id="UP000253823"/>
    </source>
</evidence>
<name>A0AAQ0H167_HAEPA</name>
<dbReference type="AlphaFoldDB" id="A0AAQ0H167"/>
<evidence type="ECO:0000313" key="1">
    <source>
        <dbReference type="EMBL" id="RDE84944.1"/>
    </source>
</evidence>
<comment type="caution">
    <text evidence="1">The sequence shown here is derived from an EMBL/GenBank/DDBJ whole genome shotgun (WGS) entry which is preliminary data.</text>
</comment>
<dbReference type="EMBL" id="QEPT01000002">
    <property type="protein sequence ID" value="RDE84944.1"/>
    <property type="molecule type" value="Genomic_DNA"/>
</dbReference>
<dbReference type="Proteomes" id="UP000253823">
    <property type="component" value="Unassembled WGS sequence"/>
</dbReference>